<dbReference type="GO" id="GO:0051537">
    <property type="term" value="F:2 iron, 2 sulfur cluster binding"/>
    <property type="evidence" value="ECO:0007669"/>
    <property type="project" value="TreeGrafter"/>
</dbReference>
<comment type="similarity">
    <text evidence="1">Belongs to the frataxin family.</text>
</comment>
<dbReference type="SUPFAM" id="SSF55387">
    <property type="entry name" value="Frataxin/Nqo15-like"/>
    <property type="match status" value="1"/>
</dbReference>
<dbReference type="GO" id="GO:0016226">
    <property type="term" value="P:iron-sulfur cluster assembly"/>
    <property type="evidence" value="ECO:0007669"/>
    <property type="project" value="InterPro"/>
</dbReference>
<dbReference type="GO" id="GO:0008198">
    <property type="term" value="F:ferrous iron binding"/>
    <property type="evidence" value="ECO:0007669"/>
    <property type="project" value="TreeGrafter"/>
</dbReference>
<dbReference type="EMBL" id="BRXZ01002122">
    <property type="protein sequence ID" value="GMH54998.1"/>
    <property type="molecule type" value="Genomic_DNA"/>
</dbReference>
<dbReference type="GO" id="GO:0004322">
    <property type="term" value="F:ferroxidase activity"/>
    <property type="evidence" value="ECO:0007669"/>
    <property type="project" value="TreeGrafter"/>
</dbReference>
<dbReference type="GO" id="GO:0006879">
    <property type="term" value="P:intracellular iron ion homeostasis"/>
    <property type="evidence" value="ECO:0007669"/>
    <property type="project" value="TreeGrafter"/>
</dbReference>
<dbReference type="PROSITE" id="PS01344">
    <property type="entry name" value="FRATAXIN_1"/>
    <property type="match status" value="1"/>
</dbReference>
<dbReference type="Pfam" id="PF01491">
    <property type="entry name" value="Frataxin_Cyay"/>
    <property type="match status" value="1"/>
</dbReference>
<dbReference type="PANTHER" id="PTHR16821:SF2">
    <property type="entry name" value="FRATAXIN, MITOCHONDRIAL"/>
    <property type="match status" value="1"/>
</dbReference>
<evidence type="ECO:0000256" key="2">
    <source>
        <dbReference type="ARBA" id="ARBA00022496"/>
    </source>
</evidence>
<dbReference type="SMART" id="SM01219">
    <property type="entry name" value="Frataxin_Cyay"/>
    <property type="match status" value="1"/>
</dbReference>
<keyword evidence="2" id="KW-0813">Transport</keyword>
<dbReference type="GO" id="GO:0006826">
    <property type="term" value="P:iron ion transport"/>
    <property type="evidence" value="ECO:0007669"/>
    <property type="project" value="UniProtKB-KW"/>
</dbReference>
<dbReference type="GO" id="GO:0005739">
    <property type="term" value="C:mitochondrion"/>
    <property type="evidence" value="ECO:0007669"/>
    <property type="project" value="TreeGrafter"/>
</dbReference>
<reference evidence="4" key="1">
    <citation type="submission" date="2022-07" db="EMBL/GenBank/DDBJ databases">
        <title>Genome analysis of Parmales, a sister group of diatoms, reveals the evolutionary specialization of diatoms from phago-mixotrophs to photoautotrophs.</title>
        <authorList>
            <person name="Ban H."/>
            <person name="Sato S."/>
            <person name="Yoshikawa S."/>
            <person name="Kazumasa Y."/>
            <person name="Nakamura Y."/>
            <person name="Ichinomiya M."/>
            <person name="Saitoh K."/>
            <person name="Sato N."/>
            <person name="Blanc-Mathieu R."/>
            <person name="Endo H."/>
            <person name="Kuwata A."/>
            <person name="Ogata H."/>
        </authorList>
    </citation>
    <scope>NUCLEOTIDE SEQUENCE</scope>
</reference>
<evidence type="ECO:0000313" key="5">
    <source>
        <dbReference type="Proteomes" id="UP001165082"/>
    </source>
</evidence>
<dbReference type="InterPro" id="IPR036524">
    <property type="entry name" value="Frataxin/CyaY_sf"/>
</dbReference>
<dbReference type="Gene3D" id="3.30.920.10">
    <property type="entry name" value="Frataxin/CyaY"/>
    <property type="match status" value="1"/>
</dbReference>
<dbReference type="PANTHER" id="PTHR16821">
    <property type="entry name" value="FRATAXIN"/>
    <property type="match status" value="1"/>
</dbReference>
<dbReference type="InterPro" id="IPR020895">
    <property type="entry name" value="Frataxin_CS"/>
</dbReference>
<accession>A0A9W6ZPX2</accession>
<dbReference type="Proteomes" id="UP001165082">
    <property type="component" value="Unassembled WGS sequence"/>
</dbReference>
<name>A0A9W6ZPX2_9STRA</name>
<evidence type="ECO:0000313" key="4">
    <source>
        <dbReference type="EMBL" id="GMH54998.1"/>
    </source>
</evidence>
<dbReference type="AlphaFoldDB" id="A0A9W6ZPX2"/>
<protein>
    <recommendedName>
        <fullName evidence="6">Ferroxidase</fullName>
    </recommendedName>
</protein>
<keyword evidence="5" id="KW-1185">Reference proteome</keyword>
<sequence length="100" mass="11020">MSLQDGFDLLDEDLPGIDCVFASGVLNVTLGSSGTWVINKQTPNKQIWWSSPVSGPIRFEWVGGEWKGTRDGVGLRELLEKEVEEATGGKIEVEWDNIGK</sequence>
<dbReference type="NCBIfam" id="TIGR03421">
    <property type="entry name" value="FeS_CyaY"/>
    <property type="match status" value="1"/>
</dbReference>
<comment type="caution">
    <text evidence="4">The sequence shown here is derived from an EMBL/GenBank/DDBJ whole genome shotgun (WGS) entry which is preliminary data.</text>
</comment>
<organism evidence="4 5">
    <name type="scientific">Triparma retinervis</name>
    <dbReference type="NCBI Taxonomy" id="2557542"/>
    <lineage>
        <taxon>Eukaryota</taxon>
        <taxon>Sar</taxon>
        <taxon>Stramenopiles</taxon>
        <taxon>Ochrophyta</taxon>
        <taxon>Bolidophyceae</taxon>
        <taxon>Parmales</taxon>
        <taxon>Triparmaceae</taxon>
        <taxon>Triparma</taxon>
    </lineage>
</organism>
<evidence type="ECO:0008006" key="6">
    <source>
        <dbReference type="Google" id="ProtNLM"/>
    </source>
</evidence>
<keyword evidence="3" id="KW-0408">Iron</keyword>
<dbReference type="GO" id="GO:0034986">
    <property type="term" value="F:iron chaperone activity"/>
    <property type="evidence" value="ECO:0007669"/>
    <property type="project" value="TreeGrafter"/>
</dbReference>
<keyword evidence="2" id="KW-0406">Ion transport</keyword>
<dbReference type="GO" id="GO:0008199">
    <property type="term" value="F:ferric iron binding"/>
    <property type="evidence" value="ECO:0007669"/>
    <property type="project" value="InterPro"/>
</dbReference>
<evidence type="ECO:0000256" key="3">
    <source>
        <dbReference type="ARBA" id="ARBA00023004"/>
    </source>
</evidence>
<evidence type="ECO:0000256" key="1">
    <source>
        <dbReference type="ARBA" id="ARBA00008183"/>
    </source>
</evidence>
<dbReference type="PROSITE" id="PS50810">
    <property type="entry name" value="FRATAXIN_2"/>
    <property type="match status" value="1"/>
</dbReference>
<gene>
    <name evidence="4" type="ORF">TrRE_jg7437</name>
</gene>
<dbReference type="InterPro" id="IPR002908">
    <property type="entry name" value="Frataxin/CyaY"/>
</dbReference>
<dbReference type="OrthoDB" id="1897642at2759"/>
<proteinExistence type="inferred from homology"/>
<keyword evidence="2" id="KW-0410">Iron transport</keyword>